<evidence type="ECO:0000313" key="2">
    <source>
        <dbReference type="Proteomes" id="UP000004038"/>
    </source>
</evidence>
<proteinExistence type="predicted"/>
<accession>H0GBR7</accession>
<evidence type="ECO:0000313" key="1">
    <source>
        <dbReference type="EMBL" id="EHK73251.1"/>
    </source>
</evidence>
<dbReference type="AlphaFoldDB" id="H0GBR7"/>
<organism evidence="1 2">
    <name type="scientific">Sinorhizobium meliloti CCNWSX0020</name>
    <dbReference type="NCBI Taxonomy" id="1107881"/>
    <lineage>
        <taxon>Bacteria</taxon>
        <taxon>Pseudomonadati</taxon>
        <taxon>Pseudomonadota</taxon>
        <taxon>Alphaproteobacteria</taxon>
        <taxon>Hyphomicrobiales</taxon>
        <taxon>Rhizobiaceae</taxon>
        <taxon>Sinorhizobium/Ensifer group</taxon>
        <taxon>Sinorhizobium</taxon>
    </lineage>
</organism>
<dbReference type="Proteomes" id="UP000004038">
    <property type="component" value="Unassembled WGS sequence"/>
</dbReference>
<sequence>MYFKKYVVFVYFVAWFNKPFYDFTFVDTFTDIW</sequence>
<name>H0GBR7_RHIML</name>
<protein>
    <submittedName>
        <fullName evidence="1">Uncharacterized protein</fullName>
    </submittedName>
</protein>
<reference evidence="1 2" key="1">
    <citation type="journal article" date="2012" name="J. Bacteriol.">
        <title>Draft Genome Sequence of Sinorhizobium meliloti CCNWSX0020, a Nitrogen-Fixing Symbiont with Copper Tolerance Capability Isolated from Lead-Zinc Mine Tailings.</title>
        <authorList>
            <person name="Li Z."/>
            <person name="Ma Z."/>
            <person name="Hao X."/>
            <person name="Wei G."/>
        </authorList>
    </citation>
    <scope>NUCLEOTIDE SEQUENCE [LARGE SCALE GENOMIC DNA]</scope>
    <source>
        <strain evidence="1 2">CCNWSX0020</strain>
    </source>
</reference>
<gene>
    <name evidence="1" type="ORF">SM0020_34962</name>
</gene>
<dbReference type="EMBL" id="AGVV01000200">
    <property type="protein sequence ID" value="EHK73251.1"/>
    <property type="molecule type" value="Genomic_DNA"/>
</dbReference>